<organism evidence="7 8">
    <name type="scientific">Clostridium rhizosphaerae</name>
    <dbReference type="NCBI Taxonomy" id="2803861"/>
    <lineage>
        <taxon>Bacteria</taxon>
        <taxon>Bacillati</taxon>
        <taxon>Bacillota</taxon>
        <taxon>Clostridia</taxon>
        <taxon>Eubacteriales</taxon>
        <taxon>Clostridiaceae</taxon>
        <taxon>Clostridium</taxon>
    </lineage>
</organism>
<keyword evidence="1 3" id="KW-0807">Transducer</keyword>
<evidence type="ECO:0000256" key="4">
    <source>
        <dbReference type="SAM" id="Phobius"/>
    </source>
</evidence>
<comment type="caution">
    <text evidence="7">The sequence shown here is derived from an EMBL/GenBank/DDBJ whole genome shotgun (WGS) entry which is preliminary data.</text>
</comment>
<dbReference type="CDD" id="cd06225">
    <property type="entry name" value="HAMP"/>
    <property type="match status" value="1"/>
</dbReference>
<comment type="similarity">
    <text evidence="2">Belongs to the methyl-accepting chemotaxis (MCP) protein family.</text>
</comment>
<dbReference type="SMART" id="SM00283">
    <property type="entry name" value="MA"/>
    <property type="match status" value="1"/>
</dbReference>
<name>A0ABS1T619_9CLOT</name>
<dbReference type="Gene3D" id="1.10.287.950">
    <property type="entry name" value="Methyl-accepting chemotaxis protein"/>
    <property type="match status" value="1"/>
</dbReference>
<evidence type="ECO:0000313" key="8">
    <source>
        <dbReference type="Proteomes" id="UP000632377"/>
    </source>
</evidence>
<evidence type="ECO:0000256" key="2">
    <source>
        <dbReference type="ARBA" id="ARBA00029447"/>
    </source>
</evidence>
<dbReference type="SUPFAM" id="SSF58104">
    <property type="entry name" value="Methyl-accepting chemotaxis protein (MCP) signaling domain"/>
    <property type="match status" value="1"/>
</dbReference>
<protein>
    <submittedName>
        <fullName evidence="7">Methyl-accepting chemotaxis protein</fullName>
    </submittedName>
</protein>
<dbReference type="Proteomes" id="UP000632377">
    <property type="component" value="Unassembled WGS sequence"/>
</dbReference>
<dbReference type="EMBL" id="JAESWC010000002">
    <property type="protein sequence ID" value="MBL4934765.1"/>
    <property type="molecule type" value="Genomic_DNA"/>
</dbReference>
<keyword evidence="8" id="KW-1185">Reference proteome</keyword>
<accession>A0ABS1T619</accession>
<reference evidence="7 8" key="1">
    <citation type="submission" date="2021-01" db="EMBL/GenBank/DDBJ databases">
        <title>Genome public.</title>
        <authorList>
            <person name="Liu C."/>
            <person name="Sun Q."/>
        </authorList>
    </citation>
    <scope>NUCLEOTIDE SEQUENCE [LARGE SCALE GENOMIC DNA]</scope>
    <source>
        <strain evidence="7 8">YIM B02515</strain>
    </source>
</reference>
<dbReference type="Pfam" id="PF00015">
    <property type="entry name" value="MCPsignal"/>
    <property type="match status" value="1"/>
</dbReference>
<feature type="domain" description="Methyl-accepting transducer" evidence="5">
    <location>
        <begin position="283"/>
        <end position="541"/>
    </location>
</feature>
<keyword evidence="4" id="KW-1133">Transmembrane helix</keyword>
<evidence type="ECO:0000256" key="3">
    <source>
        <dbReference type="PROSITE-ProRule" id="PRU00284"/>
    </source>
</evidence>
<dbReference type="Pfam" id="PF00672">
    <property type="entry name" value="HAMP"/>
    <property type="match status" value="1"/>
</dbReference>
<dbReference type="InterPro" id="IPR003660">
    <property type="entry name" value="HAMP_dom"/>
</dbReference>
<dbReference type="InterPro" id="IPR024478">
    <property type="entry name" value="HlyB_4HB_MCP"/>
</dbReference>
<feature type="transmembrane region" description="Helical" evidence="4">
    <location>
        <begin position="190"/>
        <end position="214"/>
    </location>
</feature>
<feature type="domain" description="HAMP" evidence="6">
    <location>
        <begin position="212"/>
        <end position="264"/>
    </location>
</feature>
<evidence type="ECO:0000256" key="1">
    <source>
        <dbReference type="ARBA" id="ARBA00023224"/>
    </source>
</evidence>
<dbReference type="PRINTS" id="PR00260">
    <property type="entry name" value="CHEMTRNSDUCR"/>
</dbReference>
<evidence type="ECO:0000259" key="5">
    <source>
        <dbReference type="PROSITE" id="PS50111"/>
    </source>
</evidence>
<feature type="transmembrane region" description="Helical" evidence="4">
    <location>
        <begin position="12"/>
        <end position="32"/>
    </location>
</feature>
<evidence type="ECO:0000313" key="7">
    <source>
        <dbReference type="EMBL" id="MBL4934765.1"/>
    </source>
</evidence>
<dbReference type="InterPro" id="IPR004090">
    <property type="entry name" value="Chemotax_Me-accpt_rcpt"/>
</dbReference>
<gene>
    <name evidence="7" type="ORF">JK636_03215</name>
</gene>
<dbReference type="Pfam" id="PF12729">
    <property type="entry name" value="4HB_MCP_1"/>
    <property type="match status" value="1"/>
</dbReference>
<dbReference type="PANTHER" id="PTHR32089:SF112">
    <property type="entry name" value="LYSOZYME-LIKE PROTEIN-RELATED"/>
    <property type="match status" value="1"/>
</dbReference>
<proteinExistence type="inferred from homology"/>
<keyword evidence="4" id="KW-0812">Transmembrane</keyword>
<dbReference type="InterPro" id="IPR004089">
    <property type="entry name" value="MCPsignal_dom"/>
</dbReference>
<dbReference type="PANTHER" id="PTHR32089">
    <property type="entry name" value="METHYL-ACCEPTING CHEMOTAXIS PROTEIN MCPB"/>
    <property type="match status" value="1"/>
</dbReference>
<dbReference type="PROSITE" id="PS50111">
    <property type="entry name" value="CHEMOTAXIS_TRANSDUC_2"/>
    <property type="match status" value="1"/>
</dbReference>
<dbReference type="SMART" id="SM00304">
    <property type="entry name" value="HAMP"/>
    <property type="match status" value="1"/>
</dbReference>
<evidence type="ECO:0000259" key="6">
    <source>
        <dbReference type="PROSITE" id="PS50885"/>
    </source>
</evidence>
<dbReference type="PROSITE" id="PS50885">
    <property type="entry name" value="HAMP"/>
    <property type="match status" value="1"/>
</dbReference>
<keyword evidence="4" id="KW-0472">Membrane</keyword>
<dbReference type="RefSeq" id="WP_202747413.1">
    <property type="nucleotide sequence ID" value="NZ_JAESWC010000002.1"/>
</dbReference>
<sequence length="570" mass="62537">MQIFNNLKMLYKLMTAFIIMIILIGTVGFLGISNMKKIDSNVSNLYNIDLKGVKDINMLKTNLMAIRADVLQILDPKNNSKVSTLVDDINKLQDMDKNLAEDYKTTITTTTDREQFAQFEKLLNEYRTSRGQLIDKVKASDYDGANVIFPELSKIRDDMFVVLDKEIDLDTKLAADDYNSSNAIFKSSTIVSISIIAIAITIAIFLGLFISLVISKRLREILLFSEAIGQGDLTATINIDSKDEIGNVAKALNQSRENMKDLIKEIIDSANDMSGTSEELSATVEEVSSKMEIVNESVEQISRGVQDLSATTEEVSSSTEEISANTNSLANRANDSKVSVNEIKNRALDIKAKASKNIEEGTAIYSQNRSNILSAIKEAKIVEEVKIMADSIGNIAQQTNLLALNAAIEAARAGEQGKGFAVVADEVRKLAEQASQAVVNIQSMVEQVQEAVIKLSQSGQDVLNFMDNNVKPSYEFLQSTGVQYEKDSEFMNNITEEISASSKQMNEVIEQISAAIQNVSATAEQSAASSEEISNSVNEITLTISDVAKSAQSQAELAQKLTDMVQKFKL</sequence>